<dbReference type="PANTHER" id="PTHR37283:SF1">
    <property type="entry name" value="PH DOMAIN-CONTAINING PROTEIN YHR131C"/>
    <property type="match status" value="1"/>
</dbReference>
<evidence type="ECO:0000313" key="2">
    <source>
        <dbReference type="EMBL" id="KAG0689504.1"/>
    </source>
</evidence>
<dbReference type="PANTHER" id="PTHR37283">
    <property type="entry name" value="PH DOMAIN-CONTAINING PROTEIN YHR131C"/>
    <property type="match status" value="1"/>
</dbReference>
<accession>A0A9P6WM82</accession>
<dbReference type="AlphaFoldDB" id="A0A9P6WM82"/>
<organism evidence="2 3">
    <name type="scientific">Pichia californica</name>
    <dbReference type="NCBI Taxonomy" id="460514"/>
    <lineage>
        <taxon>Eukaryota</taxon>
        <taxon>Fungi</taxon>
        <taxon>Dikarya</taxon>
        <taxon>Ascomycota</taxon>
        <taxon>Saccharomycotina</taxon>
        <taxon>Pichiomycetes</taxon>
        <taxon>Pichiales</taxon>
        <taxon>Pichiaceae</taxon>
        <taxon>Pichia</taxon>
    </lineage>
</organism>
<evidence type="ECO:0000256" key="1">
    <source>
        <dbReference type="SAM" id="MobiDB-lite"/>
    </source>
</evidence>
<gene>
    <name evidence="2" type="ORF">C6P40_004920</name>
</gene>
<feature type="region of interest" description="Disordered" evidence="1">
    <location>
        <begin position="358"/>
        <end position="400"/>
    </location>
</feature>
<proteinExistence type="predicted"/>
<sequence>MTTAESMLVDFSSKNDKLPPYSTIDFDVMPPDYTPSLHHLSLIYYNDESNCDGKVSYIPLLFEINSTQINFYHLKPEYSRYIAHLFNDLHSTFVDPNLNIKSKNASKVNIIGQGIGSSTSLFHIPDLNNSNSNILLKSLKPISPPTLMTSDSSINSSFSSSSSSSSSCSSSLMFSSSSQSSTSSFSNHFSNYTPSISRTNSSASSSITTTSNSLSKLFGKFSLKRQKSEDEYSFNSIVLTDIEKKSQDLIYLQKLMNFKPDINSILDTDYTPEEAQMLTFKSNLFKSYSLQELIKFGNASDFHSKPFTLRLIFPTDQFVMVSYNANAYASIFYKLNVAKELSLDFDLRIALPTDYCVPRRSRGNRHRRNRQRNNSLTTPVSRTTTRSRSNSLLDQDDDEDEFDTTFNIETQPQLDYQPQQSIQPQIILEDEILNDIIQLEPAQQTLSSLSYVSRVTTTSNSVFSSVERFTSQATDTTMLSSLSPISSRNEDVDADGNSIFNSTTISELLPIDKIPDDNFPQTKYKELVFAIKCIRSCKNKTIPWTK</sequence>
<evidence type="ECO:0000313" key="3">
    <source>
        <dbReference type="Proteomes" id="UP000697127"/>
    </source>
</evidence>
<reference evidence="2" key="1">
    <citation type="submission" date="2020-11" db="EMBL/GenBank/DDBJ databases">
        <title>Kefir isolates.</title>
        <authorList>
            <person name="Marcisauskas S."/>
            <person name="Kim Y."/>
            <person name="Blasche S."/>
        </authorList>
    </citation>
    <scope>NUCLEOTIDE SEQUENCE</scope>
    <source>
        <strain evidence="2">Olga-1</strain>
    </source>
</reference>
<dbReference type="EMBL" id="PUHW01000076">
    <property type="protein sequence ID" value="KAG0689504.1"/>
    <property type="molecule type" value="Genomic_DNA"/>
</dbReference>
<feature type="compositionally biased region" description="Low complexity" evidence="1">
    <location>
        <begin position="372"/>
        <end position="393"/>
    </location>
</feature>
<name>A0A9P6WM82_9ASCO</name>
<feature type="compositionally biased region" description="Basic residues" evidence="1">
    <location>
        <begin position="359"/>
        <end position="371"/>
    </location>
</feature>
<dbReference type="Proteomes" id="UP000697127">
    <property type="component" value="Unassembled WGS sequence"/>
</dbReference>
<comment type="caution">
    <text evidence="2">The sequence shown here is derived from an EMBL/GenBank/DDBJ whole genome shotgun (WGS) entry which is preliminary data.</text>
</comment>
<protein>
    <submittedName>
        <fullName evidence="2">Uncharacterized protein</fullName>
    </submittedName>
</protein>
<keyword evidence="3" id="KW-1185">Reference proteome</keyword>
<dbReference type="OrthoDB" id="5865767at2759"/>